<dbReference type="Proteomes" id="UP000599312">
    <property type="component" value="Unassembled WGS sequence"/>
</dbReference>
<feature type="region of interest" description="Disordered" evidence="1">
    <location>
        <begin position="1"/>
        <end position="20"/>
    </location>
</feature>
<accession>A0A931BNX5</accession>
<keyword evidence="3" id="KW-1185">Reference proteome</keyword>
<name>A0A931BNX5_9HYPH</name>
<dbReference type="EMBL" id="JADQDO010000007">
    <property type="protein sequence ID" value="MBF9234687.1"/>
    <property type="molecule type" value="Genomic_DNA"/>
</dbReference>
<gene>
    <name evidence="2" type="ORF">I2H38_15030</name>
</gene>
<protein>
    <submittedName>
        <fullName evidence="2">Uncharacterized protein</fullName>
    </submittedName>
</protein>
<dbReference type="AlphaFoldDB" id="A0A931BNX5"/>
<evidence type="ECO:0000313" key="2">
    <source>
        <dbReference type="EMBL" id="MBF9234687.1"/>
    </source>
</evidence>
<comment type="caution">
    <text evidence="2">The sequence shown here is derived from an EMBL/GenBank/DDBJ whole genome shotgun (WGS) entry which is preliminary data.</text>
</comment>
<dbReference type="RefSeq" id="WP_196272668.1">
    <property type="nucleotide sequence ID" value="NZ_JADQDO010000007.1"/>
</dbReference>
<sequence length="460" mass="49015">MVAVPFPLSSTPGLRPGEGEGRIVNGYNEKAGDRVYNRRSAGLSVFANTTKSGPRGLIDVNGTLYAVYSGAVVKVSSAGTVTTLTGSIPGTDGVTLARNNKVTGGVSTPDIVAVREGGGAYILTETAVSAYPGTNLPATVNSVDFQDGFFDFTIPDGRIFASELNSTNINALSFATAEAKPDGLKRGFVHAGTYFAMGTETIEPWKNVGAMPFPLARMTSVLPVGLLTTMAVAGFELGWDREPHFVAHDGTVRALRGFDTPRVSTPDVEAFIARSTVSTLEAYVYTAKGNAYWVLSSDAGTWELNVSSGLWNERLSTGTNRWRASHSVKLNGAWIMGDTLSTNLLKVEDGLRTEAGVVAPWTIESQPLKDFPVRVAVPGIYGDFTEADGAMVDVSWSHDGGKTWATPLSRSLSQADKYPVSVNRAGLSTHHGLRVRFSSSSTQDFSFMGASVPDLQQRRP</sequence>
<proteinExistence type="predicted"/>
<reference evidence="2" key="1">
    <citation type="submission" date="2020-11" db="EMBL/GenBank/DDBJ databases">
        <authorList>
            <person name="Kim M.K."/>
        </authorList>
    </citation>
    <scope>NUCLEOTIDE SEQUENCE</scope>
    <source>
        <strain evidence="2">BT350</strain>
    </source>
</reference>
<evidence type="ECO:0000313" key="3">
    <source>
        <dbReference type="Proteomes" id="UP000599312"/>
    </source>
</evidence>
<evidence type="ECO:0000256" key="1">
    <source>
        <dbReference type="SAM" id="MobiDB-lite"/>
    </source>
</evidence>
<organism evidence="2 3">
    <name type="scientific">Microvirga alba</name>
    <dbReference type="NCBI Taxonomy" id="2791025"/>
    <lineage>
        <taxon>Bacteria</taxon>
        <taxon>Pseudomonadati</taxon>
        <taxon>Pseudomonadota</taxon>
        <taxon>Alphaproteobacteria</taxon>
        <taxon>Hyphomicrobiales</taxon>
        <taxon>Methylobacteriaceae</taxon>
        <taxon>Microvirga</taxon>
    </lineage>
</organism>